<dbReference type="EMBL" id="CP139558">
    <property type="protein sequence ID" value="WPU91562.1"/>
    <property type="molecule type" value="Genomic_DNA"/>
</dbReference>
<reference evidence="2 3" key="1">
    <citation type="submission" date="2023-11" db="EMBL/GenBank/DDBJ databases">
        <title>Analysis of the Genomes of Mucilaginibacter gossypii cycad 4 and M. sabulilitoris SNA2: microbes with the potential for plant growth promotion.</title>
        <authorList>
            <person name="Hirsch A.M."/>
            <person name="Humm E."/>
            <person name="Rubbi M."/>
            <person name="Del Vecchio G."/>
            <person name="Ha S.M."/>
            <person name="Pellegrini M."/>
            <person name="Gunsalus R.P."/>
        </authorList>
    </citation>
    <scope>NUCLEOTIDE SEQUENCE [LARGE SCALE GENOMIC DNA]</scope>
    <source>
        <strain evidence="2 3">SNA2</strain>
    </source>
</reference>
<dbReference type="Proteomes" id="UP001324380">
    <property type="component" value="Chromosome"/>
</dbReference>
<protein>
    <submittedName>
        <fullName evidence="2">Uncharacterized protein</fullName>
    </submittedName>
</protein>
<organism evidence="2 3">
    <name type="scientific">Mucilaginibacter sabulilitoris</name>
    <dbReference type="NCBI Taxonomy" id="1173583"/>
    <lineage>
        <taxon>Bacteria</taxon>
        <taxon>Pseudomonadati</taxon>
        <taxon>Bacteroidota</taxon>
        <taxon>Sphingobacteriia</taxon>
        <taxon>Sphingobacteriales</taxon>
        <taxon>Sphingobacteriaceae</taxon>
        <taxon>Mucilaginibacter</taxon>
    </lineage>
</organism>
<gene>
    <name evidence="2" type="ORF">SNE25_19795</name>
</gene>
<evidence type="ECO:0000313" key="2">
    <source>
        <dbReference type="EMBL" id="WPU91562.1"/>
    </source>
</evidence>
<evidence type="ECO:0000313" key="3">
    <source>
        <dbReference type="Proteomes" id="UP001324380"/>
    </source>
</evidence>
<dbReference type="RefSeq" id="WP_321560728.1">
    <property type="nucleotide sequence ID" value="NZ_CP139558.1"/>
</dbReference>
<dbReference type="PROSITE" id="PS51257">
    <property type="entry name" value="PROKAR_LIPOPROTEIN"/>
    <property type="match status" value="1"/>
</dbReference>
<feature type="region of interest" description="Disordered" evidence="1">
    <location>
        <begin position="27"/>
        <end position="48"/>
    </location>
</feature>
<name>A0ABZ0TED7_9SPHI</name>
<feature type="compositionally biased region" description="Pro residues" evidence="1">
    <location>
        <begin position="28"/>
        <end position="43"/>
    </location>
</feature>
<sequence length="287" mass="30932">MVRRLNSFTLACILCLFLSCSKDKKTPLPDPAVTPPPETPPGQGPGDQNKGIYSDSLFFVQQTDITIKPVNAKAGTYSSIPDGLKLEEATGEIDINKSETGLKYKVTFTPSGGGETQTSYVIISGINYQDKIYNLSKGDSVAVPIYNANSKLALPGANKSSVFDKDGDCKKAGIVVNNNDGRINLAQSVRNQSIDTGATEEVKLRYSINDNSNKAPNGLNVKIYFYRTAKEIPQYLTDLLEERKTSILTEASAPSAIQSSSLITASLSTNAKKATRARPPCIIVVSR</sequence>
<evidence type="ECO:0000256" key="1">
    <source>
        <dbReference type="SAM" id="MobiDB-lite"/>
    </source>
</evidence>
<keyword evidence="3" id="KW-1185">Reference proteome</keyword>
<proteinExistence type="predicted"/>
<accession>A0ABZ0TED7</accession>